<dbReference type="GO" id="GO:0009314">
    <property type="term" value="P:response to radiation"/>
    <property type="evidence" value="ECO:0007669"/>
    <property type="project" value="TreeGrafter"/>
</dbReference>
<keyword evidence="3" id="KW-0479">Metal-binding</keyword>
<organism evidence="11 12">
    <name type="scientific">Linderina pennispora</name>
    <dbReference type="NCBI Taxonomy" id="61395"/>
    <lineage>
        <taxon>Eukaryota</taxon>
        <taxon>Fungi</taxon>
        <taxon>Fungi incertae sedis</taxon>
        <taxon>Zoopagomycota</taxon>
        <taxon>Kickxellomycotina</taxon>
        <taxon>Kickxellomycetes</taxon>
        <taxon>Kickxellales</taxon>
        <taxon>Kickxellaceae</taxon>
        <taxon>Linderina</taxon>
    </lineage>
</organism>
<dbReference type="GO" id="GO:0007064">
    <property type="term" value="P:mitotic sister chromatid cohesion"/>
    <property type="evidence" value="ECO:0007669"/>
    <property type="project" value="UniProtKB-ARBA"/>
</dbReference>
<keyword evidence="8" id="KW-0539">Nucleus</keyword>
<dbReference type="GO" id="GO:0035861">
    <property type="term" value="C:site of double-strand break"/>
    <property type="evidence" value="ECO:0007669"/>
    <property type="project" value="TreeGrafter"/>
</dbReference>
<dbReference type="GO" id="GO:0042276">
    <property type="term" value="P:error-prone translesion synthesis"/>
    <property type="evidence" value="ECO:0007669"/>
    <property type="project" value="TreeGrafter"/>
</dbReference>
<feature type="region of interest" description="Disordered" evidence="9">
    <location>
        <begin position="930"/>
        <end position="953"/>
    </location>
</feature>
<keyword evidence="4" id="KW-0227">DNA damage</keyword>
<feature type="compositionally biased region" description="Low complexity" evidence="9">
    <location>
        <begin position="825"/>
        <end position="836"/>
    </location>
</feature>
<accession>A0A1Y1WA18</accession>
<gene>
    <name evidence="11" type="ORF">DL89DRAFT_155059</name>
</gene>
<dbReference type="GO" id="GO:0003887">
    <property type="term" value="F:DNA-directed DNA polymerase activity"/>
    <property type="evidence" value="ECO:0007669"/>
    <property type="project" value="TreeGrafter"/>
</dbReference>
<evidence type="ECO:0000256" key="6">
    <source>
        <dbReference type="ARBA" id="ARBA00022833"/>
    </source>
</evidence>
<evidence type="ECO:0000256" key="3">
    <source>
        <dbReference type="ARBA" id="ARBA00022723"/>
    </source>
</evidence>
<dbReference type="Pfam" id="PF21704">
    <property type="entry name" value="POLH-Rev1_HhH"/>
    <property type="match status" value="1"/>
</dbReference>
<dbReference type="Gene3D" id="1.10.150.20">
    <property type="entry name" value="5' to 3' exonuclease, C-terminal subdomain"/>
    <property type="match status" value="1"/>
</dbReference>
<dbReference type="SUPFAM" id="SSF56672">
    <property type="entry name" value="DNA/RNA polymerases"/>
    <property type="match status" value="1"/>
</dbReference>
<dbReference type="InterPro" id="IPR052230">
    <property type="entry name" value="DNA_polymerase_eta"/>
</dbReference>
<dbReference type="STRING" id="61395.A0A1Y1WA18"/>
<dbReference type="RefSeq" id="XP_040743930.1">
    <property type="nucleotide sequence ID" value="XM_040883607.1"/>
</dbReference>
<dbReference type="PANTHER" id="PTHR45873">
    <property type="entry name" value="DNA POLYMERASE ETA"/>
    <property type="match status" value="1"/>
</dbReference>
<name>A0A1Y1WA18_9FUNG</name>
<dbReference type="GO" id="GO:0003684">
    <property type="term" value="F:damaged DNA binding"/>
    <property type="evidence" value="ECO:0007669"/>
    <property type="project" value="InterPro"/>
</dbReference>
<comment type="subcellular location">
    <subcellularLocation>
        <location evidence="1">Nucleus</location>
    </subcellularLocation>
</comment>
<dbReference type="GO" id="GO:0005634">
    <property type="term" value="C:nucleus"/>
    <property type="evidence" value="ECO:0007669"/>
    <property type="project" value="UniProtKB-SubCell"/>
</dbReference>
<keyword evidence="2" id="KW-0808">Transferase</keyword>
<keyword evidence="6" id="KW-0862">Zinc</keyword>
<keyword evidence="7" id="KW-0234">DNA repair</keyword>
<dbReference type="InterPro" id="IPR001126">
    <property type="entry name" value="UmuC"/>
</dbReference>
<dbReference type="Gene3D" id="3.30.70.270">
    <property type="match status" value="1"/>
</dbReference>
<dbReference type="EMBL" id="MCFD01000006">
    <property type="protein sequence ID" value="ORX70292.1"/>
    <property type="molecule type" value="Genomic_DNA"/>
</dbReference>
<dbReference type="InterPro" id="IPR036775">
    <property type="entry name" value="DNA_pol_Y-fam_lit_finger_sf"/>
</dbReference>
<dbReference type="Gene3D" id="3.40.1170.60">
    <property type="match status" value="1"/>
</dbReference>
<dbReference type="OrthoDB" id="5723at2759"/>
<dbReference type="PROSITE" id="PS50173">
    <property type="entry name" value="UMUC"/>
    <property type="match status" value="1"/>
</dbReference>
<keyword evidence="12" id="KW-1185">Reference proteome</keyword>
<feature type="compositionally biased region" description="Low complexity" evidence="9">
    <location>
        <begin position="526"/>
        <end position="541"/>
    </location>
</feature>
<feature type="compositionally biased region" description="Polar residues" evidence="9">
    <location>
        <begin position="799"/>
        <end position="815"/>
    </location>
</feature>
<comment type="caution">
    <text evidence="11">The sequence shown here is derived from an EMBL/GenBank/DDBJ whole genome shotgun (WGS) entry which is preliminary data.</text>
</comment>
<evidence type="ECO:0000259" key="10">
    <source>
        <dbReference type="PROSITE" id="PS50173"/>
    </source>
</evidence>
<sequence length="1091" mass="118428">MTVSAAHRQLIVQELARQQAIVHIDLDCFYCQVEQLRLGLSPEIPLAVQQWQGLIAVNYPARERGVQRHDSASDARKKCPEIKLIHVATFAEGTQPAYHPNPSVSTHKVSLDAYRHASRDIMAMLKEMCPTMSKASIDEAYLDVSAIVQERILQDFDRGMIEWMRGDGTPSAAETDTEDELPLPIPAVRWTTVSRKGKERDTEGTANASGATEFGVLVGEAGSVSFGWNDLQLRYAAEFAGNVRARVFRELGYRSSAGIAHNKMLAKIGSALHKPNQQTVLRASQIAEFMHTFELSKIPSMGGKFGSVVGSVLDAHTAGDVLTYSLDQLELKLGRERAEHLYRVCQGVDDSEVAENKEQQSLQSTKNFGRFPVRDMAHLERWLSMNGMELWMRVMEEWETNKRWPRSLGINYTTVGCKTRSKTVGFPLRHLQSAQTSPDAVVNAARACLVQIASPAQASGGSGGMMAVDTRAESPGLFPLASFSLQAKGFQRELSGASVMDKWLSRSAVGKRVQPAVARTGQICGPMSSTISKSSPPTSESEPGDGDEGDWNNPGYGHSDTSDSDSDDQANDGPMMALAGHGLPQFQAVSMQGMMLPPSMAGMHIAQTHSNLHPHHQPQQQQHHQYPIHHQAAIYGAAAHMASTEASSSASTPPLVPSRSYGNRRLHGGSDPNLPMLNPGSHHAPRLAGRPPGLAYGDVAEDSHENSSGYYSSESDTSFLKTPPESGDEEGEEEVDDVTNEPADGEANGAGGQAEAGVHVHETHSAPLRRRPQNPPASSSTGSNSVSQSRRPSIGARHTMQNQSASNLSTATGYTADSAGGDNEGGPPSSGRSTVSSRRRTGVYIQPHVDTSSVSRYGEGYHHMDIDKNEDGSLEVARPTPSTPSHQHPSDLLIPALISVSRRKRDVQIFQHFNPVDKPDGMIRWEEHDSGASTKTKSGQGSGTATHSRNNSVLQGPAEASFMATVRSRLEQTKAAQQDIAEGVLDLAANAMNDSLSASKTEMRIRCPRCPPTASTVTLSEWDTHGDWHVARDLQARELRNEDVSEEFRRAFNMDSESGSEKPPLKRTKRSAESAASTAGRRQQSLLEAWK</sequence>
<reference evidence="11 12" key="1">
    <citation type="submission" date="2016-07" db="EMBL/GenBank/DDBJ databases">
        <title>Pervasive Adenine N6-methylation of Active Genes in Fungi.</title>
        <authorList>
            <consortium name="DOE Joint Genome Institute"/>
            <person name="Mondo S.J."/>
            <person name="Dannebaum R.O."/>
            <person name="Kuo R.C."/>
            <person name="Labutti K."/>
            <person name="Haridas S."/>
            <person name="Kuo A."/>
            <person name="Salamov A."/>
            <person name="Ahrendt S.R."/>
            <person name="Lipzen A."/>
            <person name="Sullivan W."/>
            <person name="Andreopoulos W.B."/>
            <person name="Clum A."/>
            <person name="Lindquist E."/>
            <person name="Daum C."/>
            <person name="Ramamoorthy G.K."/>
            <person name="Gryganskyi A."/>
            <person name="Culley D."/>
            <person name="Magnuson J.K."/>
            <person name="James T.Y."/>
            <person name="O'Malley M.A."/>
            <person name="Stajich J.E."/>
            <person name="Spatafora J.W."/>
            <person name="Visel A."/>
            <person name="Grigoriev I.V."/>
        </authorList>
    </citation>
    <scope>NUCLEOTIDE SEQUENCE [LARGE SCALE GENOMIC DNA]</scope>
    <source>
        <strain evidence="11 12">ATCC 12442</strain>
    </source>
</reference>
<dbReference type="FunFam" id="3.40.1170.60:FF:000008">
    <property type="entry name" value="DNA polymerase eta subunit"/>
    <property type="match status" value="1"/>
</dbReference>
<protein>
    <submittedName>
        <fullName evidence="11">DNA/RNA polymerase</fullName>
    </submittedName>
</protein>
<evidence type="ECO:0000256" key="9">
    <source>
        <dbReference type="SAM" id="MobiDB-lite"/>
    </source>
</evidence>
<feature type="compositionally biased region" description="Low complexity" evidence="9">
    <location>
        <begin position="778"/>
        <end position="789"/>
    </location>
</feature>
<feature type="region of interest" description="Disordered" evidence="9">
    <location>
        <begin position="1050"/>
        <end position="1091"/>
    </location>
</feature>
<feature type="domain" description="UmuC" evidence="10">
    <location>
        <begin position="21"/>
        <end position="302"/>
    </location>
</feature>
<feature type="compositionally biased region" description="Polar residues" evidence="9">
    <location>
        <begin position="1074"/>
        <end position="1091"/>
    </location>
</feature>
<evidence type="ECO:0000256" key="5">
    <source>
        <dbReference type="ARBA" id="ARBA00022771"/>
    </source>
</evidence>
<dbReference type="AlphaFoldDB" id="A0A1Y1WA18"/>
<evidence type="ECO:0000313" key="11">
    <source>
        <dbReference type="EMBL" id="ORX70292.1"/>
    </source>
</evidence>
<keyword evidence="5" id="KW-0863">Zinc-finger</keyword>
<evidence type="ECO:0000256" key="8">
    <source>
        <dbReference type="ARBA" id="ARBA00023242"/>
    </source>
</evidence>
<feature type="region of interest" description="Disordered" evidence="9">
    <location>
        <begin position="644"/>
        <end position="867"/>
    </location>
</feature>
<dbReference type="InterPro" id="IPR043502">
    <property type="entry name" value="DNA/RNA_pol_sf"/>
</dbReference>
<proteinExistence type="predicted"/>
<feature type="compositionally biased region" description="Polar residues" evidence="9">
    <location>
        <begin position="931"/>
        <end position="953"/>
    </location>
</feature>
<evidence type="ECO:0000313" key="12">
    <source>
        <dbReference type="Proteomes" id="UP000193922"/>
    </source>
</evidence>
<dbReference type="Proteomes" id="UP000193922">
    <property type="component" value="Unassembled WGS sequence"/>
</dbReference>
<evidence type="ECO:0000256" key="2">
    <source>
        <dbReference type="ARBA" id="ARBA00022679"/>
    </source>
</evidence>
<feature type="compositionally biased region" description="Low complexity" evidence="9">
    <location>
        <begin position="706"/>
        <end position="718"/>
    </location>
</feature>
<dbReference type="SUPFAM" id="SSF100879">
    <property type="entry name" value="Lesion bypass DNA polymerase (Y-family), little finger domain"/>
    <property type="match status" value="1"/>
</dbReference>
<dbReference type="GO" id="GO:0005657">
    <property type="term" value="C:replication fork"/>
    <property type="evidence" value="ECO:0007669"/>
    <property type="project" value="UniProtKB-ARBA"/>
</dbReference>
<dbReference type="Gene3D" id="3.30.1490.100">
    <property type="entry name" value="DNA polymerase, Y-family, little finger domain"/>
    <property type="match status" value="1"/>
</dbReference>
<dbReference type="GeneID" id="63800255"/>
<dbReference type="GO" id="GO:0070987">
    <property type="term" value="P:error-free translesion synthesis"/>
    <property type="evidence" value="ECO:0007669"/>
    <property type="project" value="UniProtKB-ARBA"/>
</dbReference>
<dbReference type="GO" id="GO:0008270">
    <property type="term" value="F:zinc ion binding"/>
    <property type="evidence" value="ECO:0007669"/>
    <property type="project" value="UniProtKB-KW"/>
</dbReference>
<dbReference type="GO" id="GO:0006281">
    <property type="term" value="P:DNA repair"/>
    <property type="evidence" value="ECO:0007669"/>
    <property type="project" value="UniProtKB-KW"/>
</dbReference>
<dbReference type="InterPro" id="IPR043128">
    <property type="entry name" value="Rev_trsase/Diguanyl_cyclase"/>
</dbReference>
<feature type="region of interest" description="Disordered" evidence="9">
    <location>
        <begin position="519"/>
        <end position="579"/>
    </location>
</feature>
<dbReference type="Pfam" id="PF00817">
    <property type="entry name" value="IMS"/>
    <property type="match status" value="1"/>
</dbReference>
<evidence type="ECO:0000256" key="7">
    <source>
        <dbReference type="ARBA" id="ARBA00023204"/>
    </source>
</evidence>
<dbReference type="PANTHER" id="PTHR45873:SF1">
    <property type="entry name" value="DNA POLYMERASE ETA"/>
    <property type="match status" value="1"/>
</dbReference>
<evidence type="ECO:0000256" key="4">
    <source>
        <dbReference type="ARBA" id="ARBA00022763"/>
    </source>
</evidence>
<feature type="compositionally biased region" description="Acidic residues" evidence="9">
    <location>
        <begin position="726"/>
        <end position="739"/>
    </location>
</feature>
<evidence type="ECO:0000256" key="1">
    <source>
        <dbReference type="ARBA" id="ARBA00004123"/>
    </source>
</evidence>